<dbReference type="EMBL" id="JARBJD010000444">
    <property type="protein sequence ID" value="KAK2941996.1"/>
    <property type="molecule type" value="Genomic_DNA"/>
</dbReference>
<dbReference type="InterPro" id="IPR003368">
    <property type="entry name" value="POMP_repeat"/>
</dbReference>
<dbReference type="SUPFAM" id="SSF51126">
    <property type="entry name" value="Pectin lyase-like"/>
    <property type="match status" value="1"/>
</dbReference>
<keyword evidence="5" id="KW-0732">Signal</keyword>
<dbReference type="InterPro" id="IPR011050">
    <property type="entry name" value="Pectin_lyase_fold/virulence"/>
</dbReference>
<evidence type="ECO:0000256" key="5">
    <source>
        <dbReference type="ARBA" id="ARBA00022729"/>
    </source>
</evidence>
<keyword evidence="9" id="KW-1185">Reference proteome</keyword>
<evidence type="ECO:0000256" key="1">
    <source>
        <dbReference type="ARBA" id="ARBA00004196"/>
    </source>
</evidence>
<dbReference type="InterPro" id="IPR012334">
    <property type="entry name" value="Pectin_lyas_fold"/>
</dbReference>
<gene>
    <name evidence="8" type="ORF">BLNAU_23097</name>
</gene>
<evidence type="ECO:0000256" key="7">
    <source>
        <dbReference type="ARBA" id="ARBA00023237"/>
    </source>
</evidence>
<keyword evidence="7" id="KW-0998">Cell outer membrane</keyword>
<keyword evidence="6" id="KW-0472">Membrane</keyword>
<evidence type="ECO:0000313" key="8">
    <source>
        <dbReference type="EMBL" id="KAK2941996.1"/>
    </source>
</evidence>
<evidence type="ECO:0000313" key="9">
    <source>
        <dbReference type="Proteomes" id="UP001281761"/>
    </source>
</evidence>
<evidence type="ECO:0000256" key="6">
    <source>
        <dbReference type="ARBA" id="ARBA00023136"/>
    </source>
</evidence>
<accession>A0ABQ9WUA4</accession>
<dbReference type="NCBIfam" id="TIGR01376">
    <property type="entry name" value="POMP_repeat"/>
    <property type="match status" value="1"/>
</dbReference>
<evidence type="ECO:0000256" key="3">
    <source>
        <dbReference type="ARBA" id="ARBA00004613"/>
    </source>
</evidence>
<sequence length="733" mass="79129">MSHISLDSGWRGTSVGRISSSRLTIDNCPIISNPESSPFVMDNGWDDIGSSIFFVDCSHRSIDKSSLLALVSLTPSHTTHSRHTDTEQEVSSALVSCSGLSLCDTDLVFGSGPLVGFSSWTEQDTGLWTKLETVLIGSRLVNMTSGELRGSGKGNEALEGFSGCQKILDSSVTLSTNHLCGTTCIVMNLGGSLLCSNSSFSHCQDSLEPSYTYPDITLIHKTISAGYSFSRHQPYNFTFRRCTFLSMTRTSIYLWDTTGSLAVSESSFSNCSAATSHGGAICFNHFPYHLPISISSSLFVDCSAEQGGAVCVSPASDCTIVNVLFRNNSATTRGGALSMMSVDRFTLSNCAFELCVVGTASNSYGGGVCLYNDPSPTMDSVLFRECSALKGNDFAYPASLPIQTHPPSFTNCDSTSQMSNVYILSFGVLDETLIPAVPDTSTANLVGIVSTPTADQTSSKIQMKVSQNVDGKMLVLVDNTNNHEPPNDDSSPAIGRLLTFEFISSTDSATQEVSFGEWEKLQYGSIYCVIGSSIAKTRLSFSSIGLTTPNPARIVQLVCSLGSGTDHCWLQLKGRTLPKGRYTVKLVGIDDFSFSIEFDGTTGLNTLNMFSSRHSESLFGAGSKLSFSTTYEVESVTFEDDTEPFFLDPPRLIFTTPAEQPRLISVGTVSFKDDSKKDIVLIPLVGVICQTTNICSNSVRRHRSLSLSQLCFPQVTQEQSKLLFIRTTPTKSN</sequence>
<reference evidence="8 9" key="1">
    <citation type="journal article" date="2022" name="bioRxiv">
        <title>Genomics of Preaxostyla Flagellates Illuminates Evolutionary Transitions and the Path Towards Mitochondrial Loss.</title>
        <authorList>
            <person name="Novak L.V.F."/>
            <person name="Treitli S.C."/>
            <person name="Pyrih J."/>
            <person name="Halakuc P."/>
            <person name="Pipaliya S.V."/>
            <person name="Vacek V."/>
            <person name="Brzon O."/>
            <person name="Soukal P."/>
            <person name="Eme L."/>
            <person name="Dacks J.B."/>
            <person name="Karnkowska A."/>
            <person name="Elias M."/>
            <person name="Hampl V."/>
        </authorList>
    </citation>
    <scope>NUCLEOTIDE SEQUENCE [LARGE SCALE GENOMIC DNA]</scope>
    <source>
        <strain evidence="8">NAU3</strain>
        <tissue evidence="8">Gut</tissue>
    </source>
</reference>
<dbReference type="Gene3D" id="2.160.20.10">
    <property type="entry name" value="Single-stranded right-handed beta-helix, Pectin lyase-like"/>
    <property type="match status" value="1"/>
</dbReference>
<evidence type="ECO:0000256" key="2">
    <source>
        <dbReference type="ARBA" id="ARBA00004442"/>
    </source>
</evidence>
<organism evidence="8 9">
    <name type="scientific">Blattamonas nauphoetae</name>
    <dbReference type="NCBI Taxonomy" id="2049346"/>
    <lineage>
        <taxon>Eukaryota</taxon>
        <taxon>Metamonada</taxon>
        <taxon>Preaxostyla</taxon>
        <taxon>Oxymonadida</taxon>
        <taxon>Blattamonas</taxon>
    </lineage>
</organism>
<comment type="caution">
    <text evidence="8">The sequence shown here is derived from an EMBL/GenBank/DDBJ whole genome shotgun (WGS) entry which is preliminary data.</text>
</comment>
<evidence type="ECO:0000256" key="4">
    <source>
        <dbReference type="ARBA" id="ARBA00022525"/>
    </source>
</evidence>
<keyword evidence="4" id="KW-0964">Secreted</keyword>
<name>A0ABQ9WUA4_9EUKA</name>
<comment type="subcellular location">
    <subcellularLocation>
        <location evidence="1">Cell envelope</location>
    </subcellularLocation>
    <subcellularLocation>
        <location evidence="2">Cell outer membrane</location>
    </subcellularLocation>
    <subcellularLocation>
        <location evidence="3">Secreted</location>
    </subcellularLocation>
</comment>
<protein>
    <submittedName>
        <fullName evidence="8">Uncharacterized protein</fullName>
    </submittedName>
</protein>
<dbReference type="Proteomes" id="UP001281761">
    <property type="component" value="Unassembled WGS sequence"/>
</dbReference>
<proteinExistence type="predicted"/>